<sequence>MKALMEFRMLTKIAVCHSGPVTKQAYELLANREAMPYIEAVILGGNRDHQSGIVPQALLHRLPQLRVIGTWNRWRDCEYHLWCNIKAYKELLDVSCYADCPGCGKDVSLIDDDDDIS</sequence>
<evidence type="ECO:0000313" key="1">
    <source>
        <dbReference type="EMBL" id="VBB32935.1"/>
    </source>
</evidence>
<dbReference type="AlphaFoldDB" id="A0A498SSH4"/>
<gene>
    <name evidence="1" type="ORF">NAV_LOCUS7726</name>
</gene>
<dbReference type="Proteomes" id="UP000276991">
    <property type="component" value="Unassembled WGS sequence"/>
</dbReference>
<dbReference type="EMBL" id="UPTC01002027">
    <property type="protein sequence ID" value="VBB32935.1"/>
    <property type="molecule type" value="Genomic_DNA"/>
</dbReference>
<reference evidence="1 2" key="1">
    <citation type="submission" date="2018-08" db="EMBL/GenBank/DDBJ databases">
        <authorList>
            <person name="Laetsch R D."/>
            <person name="Stevens L."/>
            <person name="Kumar S."/>
            <person name="Blaxter L. M."/>
        </authorList>
    </citation>
    <scope>NUCLEOTIDE SEQUENCE [LARGE SCALE GENOMIC DNA]</scope>
</reference>
<accession>A0A498SSH4</accession>
<name>A0A498SSH4_ACAVI</name>
<evidence type="ECO:0000313" key="2">
    <source>
        <dbReference type="Proteomes" id="UP000276991"/>
    </source>
</evidence>
<proteinExistence type="predicted"/>
<keyword evidence="2" id="KW-1185">Reference proteome</keyword>
<protein>
    <submittedName>
        <fullName evidence="1">Uncharacterized protein</fullName>
    </submittedName>
</protein>
<dbReference type="OrthoDB" id="5787449at2759"/>
<organism evidence="1 2">
    <name type="scientific">Acanthocheilonema viteae</name>
    <name type="common">Filarial nematode worm</name>
    <name type="synonym">Dipetalonema viteae</name>
    <dbReference type="NCBI Taxonomy" id="6277"/>
    <lineage>
        <taxon>Eukaryota</taxon>
        <taxon>Metazoa</taxon>
        <taxon>Ecdysozoa</taxon>
        <taxon>Nematoda</taxon>
        <taxon>Chromadorea</taxon>
        <taxon>Rhabditida</taxon>
        <taxon>Spirurina</taxon>
        <taxon>Spiruromorpha</taxon>
        <taxon>Filarioidea</taxon>
        <taxon>Onchocercidae</taxon>
        <taxon>Acanthocheilonema</taxon>
    </lineage>
</organism>